<dbReference type="PANTHER" id="PTHR30352">
    <property type="entry name" value="PYRUVATE FORMATE-LYASE-ACTIVATING ENZYME"/>
    <property type="match status" value="1"/>
</dbReference>
<keyword evidence="4" id="KW-0479">Metal-binding</keyword>
<dbReference type="PROSITE" id="PS51918">
    <property type="entry name" value="RADICAL_SAM"/>
    <property type="match status" value="1"/>
</dbReference>
<evidence type="ECO:0000259" key="7">
    <source>
        <dbReference type="PROSITE" id="PS51918"/>
    </source>
</evidence>
<dbReference type="InterPro" id="IPR058240">
    <property type="entry name" value="rSAM_sf"/>
</dbReference>
<dbReference type="SFLD" id="SFLDS00029">
    <property type="entry name" value="Radical_SAM"/>
    <property type="match status" value="1"/>
</dbReference>
<evidence type="ECO:0000313" key="9">
    <source>
        <dbReference type="Proteomes" id="UP000178797"/>
    </source>
</evidence>
<feature type="non-terminal residue" evidence="8">
    <location>
        <position position="232"/>
    </location>
</feature>
<name>A0A1F7RNK3_9BACT</name>
<comment type="cofactor">
    <cofactor evidence="1">
        <name>[4Fe-4S] cluster</name>
        <dbReference type="ChEBI" id="CHEBI:49883"/>
    </cofactor>
</comment>
<dbReference type="EMBL" id="MGDE01000239">
    <property type="protein sequence ID" value="OGL43145.1"/>
    <property type="molecule type" value="Genomic_DNA"/>
</dbReference>
<protein>
    <submittedName>
        <fullName evidence="8">AmmeMemoRadiSam system radical SAM enzyme</fullName>
    </submittedName>
</protein>
<dbReference type="InterPro" id="IPR007197">
    <property type="entry name" value="rSAM"/>
</dbReference>
<dbReference type="SUPFAM" id="SSF102114">
    <property type="entry name" value="Radical SAM enzymes"/>
    <property type="match status" value="1"/>
</dbReference>
<evidence type="ECO:0000256" key="1">
    <source>
        <dbReference type="ARBA" id="ARBA00001966"/>
    </source>
</evidence>
<evidence type="ECO:0000256" key="4">
    <source>
        <dbReference type="ARBA" id="ARBA00022723"/>
    </source>
</evidence>
<dbReference type="GO" id="GO:0051539">
    <property type="term" value="F:4 iron, 4 sulfur cluster binding"/>
    <property type="evidence" value="ECO:0007669"/>
    <property type="project" value="UniProtKB-KW"/>
</dbReference>
<evidence type="ECO:0000313" key="8">
    <source>
        <dbReference type="EMBL" id="OGL43145.1"/>
    </source>
</evidence>
<keyword evidence="2" id="KW-0004">4Fe-4S</keyword>
<dbReference type="InterPro" id="IPR013785">
    <property type="entry name" value="Aldolase_TIM"/>
</dbReference>
<dbReference type="Gene3D" id="3.20.20.70">
    <property type="entry name" value="Aldolase class I"/>
    <property type="match status" value="1"/>
</dbReference>
<proteinExistence type="predicted"/>
<feature type="domain" description="Radical SAM core" evidence="7">
    <location>
        <begin position="70"/>
        <end position="232"/>
    </location>
</feature>
<organism evidence="8 9">
    <name type="scientific">Candidatus Schekmanbacteria bacterium RBG_16_38_10</name>
    <dbReference type="NCBI Taxonomy" id="1817879"/>
    <lineage>
        <taxon>Bacteria</taxon>
        <taxon>Candidatus Schekmaniibacteriota</taxon>
    </lineage>
</organism>
<evidence type="ECO:0000256" key="2">
    <source>
        <dbReference type="ARBA" id="ARBA00022485"/>
    </source>
</evidence>
<keyword evidence="5" id="KW-0408">Iron</keyword>
<evidence type="ECO:0000256" key="3">
    <source>
        <dbReference type="ARBA" id="ARBA00022691"/>
    </source>
</evidence>
<dbReference type="GO" id="GO:0046872">
    <property type="term" value="F:metal ion binding"/>
    <property type="evidence" value="ECO:0007669"/>
    <property type="project" value="UniProtKB-KW"/>
</dbReference>
<comment type="caution">
    <text evidence="8">The sequence shown here is derived from an EMBL/GenBank/DDBJ whole genome shotgun (WGS) entry which is preliminary data.</text>
</comment>
<dbReference type="Pfam" id="PF04055">
    <property type="entry name" value="Radical_SAM"/>
    <property type="match status" value="1"/>
</dbReference>
<gene>
    <name evidence="8" type="ORF">A2W05_00205</name>
</gene>
<dbReference type="PANTHER" id="PTHR30352:SF5">
    <property type="entry name" value="PYRUVATE FORMATE-LYASE 1-ACTIVATING ENZYME"/>
    <property type="match status" value="1"/>
</dbReference>
<dbReference type="InterPro" id="IPR027596">
    <property type="entry name" value="AmmeMemoSam_rS"/>
</dbReference>
<dbReference type="NCBIfam" id="TIGR04337">
    <property type="entry name" value="AmmeMemoSam_rS"/>
    <property type="match status" value="1"/>
</dbReference>
<dbReference type="SFLD" id="SFLDG01101">
    <property type="entry name" value="Uncharacterised_Radical_SAM_Su"/>
    <property type="match status" value="1"/>
</dbReference>
<dbReference type="AlphaFoldDB" id="A0A1F7RNK3"/>
<dbReference type="CDD" id="cd01335">
    <property type="entry name" value="Radical_SAM"/>
    <property type="match status" value="1"/>
</dbReference>
<dbReference type="Proteomes" id="UP000178797">
    <property type="component" value="Unassembled WGS sequence"/>
</dbReference>
<evidence type="ECO:0000256" key="6">
    <source>
        <dbReference type="ARBA" id="ARBA00023014"/>
    </source>
</evidence>
<evidence type="ECO:0000256" key="5">
    <source>
        <dbReference type="ARBA" id="ARBA00023004"/>
    </source>
</evidence>
<dbReference type="GO" id="GO:0003824">
    <property type="term" value="F:catalytic activity"/>
    <property type="evidence" value="ECO:0007669"/>
    <property type="project" value="InterPro"/>
</dbReference>
<dbReference type="InterPro" id="IPR034457">
    <property type="entry name" value="Organic_radical-activating"/>
</dbReference>
<accession>A0A1F7RNK3</accession>
<keyword evidence="6" id="KW-0411">Iron-sulfur</keyword>
<reference evidence="8 9" key="1">
    <citation type="journal article" date="2016" name="Nat. Commun.">
        <title>Thousands of microbial genomes shed light on interconnected biogeochemical processes in an aquifer system.</title>
        <authorList>
            <person name="Anantharaman K."/>
            <person name="Brown C.T."/>
            <person name="Hug L.A."/>
            <person name="Sharon I."/>
            <person name="Castelle C.J."/>
            <person name="Probst A.J."/>
            <person name="Thomas B.C."/>
            <person name="Singh A."/>
            <person name="Wilkins M.J."/>
            <person name="Karaoz U."/>
            <person name="Brodie E.L."/>
            <person name="Williams K.H."/>
            <person name="Hubbard S.S."/>
            <person name="Banfield J.F."/>
        </authorList>
    </citation>
    <scope>NUCLEOTIDE SEQUENCE [LARGE SCALE GENOMIC DNA]</scope>
</reference>
<keyword evidence="3" id="KW-0949">S-adenosyl-L-methionine</keyword>
<sequence>MKNLKKAVLYENLKDDKVKCNLCAHRCIIAPSRKGICGVRENIEGELYSLVYGKTTALNVDPIEKKPLYHFYPGSKALSLATIGCNFKCSFCQNHDISQASKKDWDGKDEKEILPSQIVALAKKYECRSISYTYTEPTIYFEYAYDITQLACKEGLANNFVTNGFMTQEALNTISPYLHAANVDLKCFKEKTYKNVMGGRLQPVLDTLTLMKKLNIWVEVTTLIIPTINDSD</sequence>